<name>A0AAV7ETW6_ARIFI</name>
<dbReference type="EMBL" id="JAINDJ010000004">
    <property type="protein sequence ID" value="KAG9451077.1"/>
    <property type="molecule type" value="Genomic_DNA"/>
</dbReference>
<dbReference type="PANTHER" id="PTHR37707">
    <property type="entry name" value="MATERNAL EFFECT EMBRYO ARREST 9"/>
    <property type="match status" value="1"/>
</dbReference>
<comment type="caution">
    <text evidence="2">The sequence shown here is derived from an EMBL/GenBank/DDBJ whole genome shotgun (WGS) entry which is preliminary data.</text>
</comment>
<keyword evidence="3" id="KW-1185">Reference proteome</keyword>
<reference evidence="2 3" key="1">
    <citation type="submission" date="2021-07" db="EMBL/GenBank/DDBJ databases">
        <title>The Aristolochia fimbriata genome: insights into angiosperm evolution, floral development and chemical biosynthesis.</title>
        <authorList>
            <person name="Jiao Y."/>
        </authorList>
    </citation>
    <scope>NUCLEOTIDE SEQUENCE [LARGE SCALE GENOMIC DNA]</scope>
    <source>
        <strain evidence="2">IBCAS-2021</strain>
        <tissue evidence="2">Leaf</tissue>
    </source>
</reference>
<proteinExistence type="predicted"/>
<dbReference type="PANTHER" id="PTHR37707:SF1">
    <property type="entry name" value="MATERNAL EFFECT EMBRYO ARREST 9"/>
    <property type="match status" value="1"/>
</dbReference>
<accession>A0AAV7ETW6</accession>
<dbReference type="AlphaFoldDB" id="A0AAV7ETW6"/>
<gene>
    <name evidence="2" type="ORF">H6P81_011042</name>
</gene>
<evidence type="ECO:0000313" key="2">
    <source>
        <dbReference type="EMBL" id="KAG9451077.1"/>
    </source>
</evidence>
<evidence type="ECO:0000313" key="3">
    <source>
        <dbReference type="Proteomes" id="UP000825729"/>
    </source>
</evidence>
<evidence type="ECO:0000256" key="1">
    <source>
        <dbReference type="SAM" id="Coils"/>
    </source>
</evidence>
<dbReference type="Proteomes" id="UP000825729">
    <property type="component" value="Unassembled WGS sequence"/>
</dbReference>
<sequence>MEALLAQFSFLSDQAMRDKDFDPSTIEELMELFEQEVYHSWNSMDAEARKAVDEAEMSLKEAEAYLDSLLESSLEEFREFEKEAERESKTEMNGLVRDANAAKTMGEMIGKAATTYSNKYIEAALASATASVKSARSKAVRGIRGNFLRKDAGSGGGSCGSSLQLVAFVRASAMWLCAGAER</sequence>
<keyword evidence="1" id="KW-0175">Coiled coil</keyword>
<feature type="coiled-coil region" evidence="1">
    <location>
        <begin position="52"/>
        <end position="90"/>
    </location>
</feature>
<organism evidence="2 3">
    <name type="scientific">Aristolochia fimbriata</name>
    <name type="common">White veined hardy Dutchman's pipe vine</name>
    <dbReference type="NCBI Taxonomy" id="158543"/>
    <lineage>
        <taxon>Eukaryota</taxon>
        <taxon>Viridiplantae</taxon>
        <taxon>Streptophyta</taxon>
        <taxon>Embryophyta</taxon>
        <taxon>Tracheophyta</taxon>
        <taxon>Spermatophyta</taxon>
        <taxon>Magnoliopsida</taxon>
        <taxon>Magnoliidae</taxon>
        <taxon>Piperales</taxon>
        <taxon>Aristolochiaceae</taxon>
        <taxon>Aristolochia</taxon>
    </lineage>
</organism>
<protein>
    <submittedName>
        <fullName evidence="2">Uncharacterized protein</fullName>
    </submittedName>
</protein>